<protein>
    <submittedName>
        <fullName evidence="1">Uncharacterized protein</fullName>
    </submittedName>
</protein>
<organism evidence="1 2">
    <name type="scientific">Psychromarinibacter halotolerans</name>
    <dbReference type="NCBI Taxonomy" id="1775175"/>
    <lineage>
        <taxon>Bacteria</taxon>
        <taxon>Pseudomonadati</taxon>
        <taxon>Pseudomonadota</taxon>
        <taxon>Alphaproteobacteria</taxon>
        <taxon>Rhodobacterales</taxon>
        <taxon>Paracoccaceae</taxon>
        <taxon>Psychromarinibacter</taxon>
    </lineage>
</organism>
<comment type="caution">
    <text evidence="1">The sequence shown here is derived from an EMBL/GenBank/DDBJ whole genome shotgun (WGS) entry which is preliminary data.</text>
</comment>
<evidence type="ECO:0000313" key="1">
    <source>
        <dbReference type="EMBL" id="MFC3141103.1"/>
    </source>
</evidence>
<keyword evidence="2" id="KW-1185">Reference proteome</keyword>
<name>A0ABV7GKF2_9RHOB</name>
<reference evidence="2" key="1">
    <citation type="journal article" date="2019" name="Int. J. Syst. Evol. Microbiol.">
        <title>The Global Catalogue of Microorganisms (GCM) 10K type strain sequencing project: providing services to taxonomists for standard genome sequencing and annotation.</title>
        <authorList>
            <consortium name="The Broad Institute Genomics Platform"/>
            <consortium name="The Broad Institute Genome Sequencing Center for Infectious Disease"/>
            <person name="Wu L."/>
            <person name="Ma J."/>
        </authorList>
    </citation>
    <scope>NUCLEOTIDE SEQUENCE [LARGE SCALE GENOMIC DNA]</scope>
    <source>
        <strain evidence="2">KCTC 52366</strain>
    </source>
</reference>
<gene>
    <name evidence="1" type="ORF">ACFOGP_00165</name>
</gene>
<sequence>MAHLARLKSGKYTDSDIKAFYIDKRYEFGPFIREVGDFIAHPKRNKGDSFDAAIGTYSQVAFLQRYLGEDKELLEPIGYCEWWLKPYLNRKVEFYPPSLLKNKLKMSKPELKNKINSWFPSKERFPKRIEALNPFEFYDILNFFGKSMNVNAAFQAGKVKNELRKALKDTGLEKLNIDDFLIGTATILNGMKVELAEGVTAKISIGVRKQRQTIISGDAPEILANGGHIAISHPDGPLEIWIQTETPREHKLVDVGTILLDTEIDTEPYFDRSLVHYPQPRSPQLNLKQDLQFVSSAKPNVTAC</sequence>
<dbReference type="RefSeq" id="WP_379559740.1">
    <property type="nucleotide sequence ID" value="NZ_JBHRTB010000001.1"/>
</dbReference>
<evidence type="ECO:0000313" key="2">
    <source>
        <dbReference type="Proteomes" id="UP001595632"/>
    </source>
</evidence>
<dbReference type="Proteomes" id="UP001595632">
    <property type="component" value="Unassembled WGS sequence"/>
</dbReference>
<accession>A0ABV7GKF2</accession>
<dbReference type="EMBL" id="JBHRTB010000001">
    <property type="protein sequence ID" value="MFC3141103.1"/>
    <property type="molecule type" value="Genomic_DNA"/>
</dbReference>
<proteinExistence type="predicted"/>